<dbReference type="InterPro" id="IPR026870">
    <property type="entry name" value="Zinc_ribbon_dom"/>
</dbReference>
<reference evidence="5 6" key="1">
    <citation type="submission" date="2019-01" db="EMBL/GenBank/DDBJ databases">
        <title>Draft genome sequences of the type strains of six Macrococcus species.</title>
        <authorList>
            <person name="Mazhar S."/>
            <person name="Altermann E."/>
            <person name="Hill C."/>
            <person name="Mcauliffe O."/>
        </authorList>
    </citation>
    <scope>NUCLEOTIDE SEQUENCE [LARGE SCALE GENOMIC DNA]</scope>
    <source>
        <strain evidence="5 6">CCM4809</strain>
    </source>
</reference>
<dbReference type="Proteomes" id="UP000295328">
    <property type="component" value="Unassembled WGS sequence"/>
</dbReference>
<accession>A0A4R6BLG4</accession>
<organism evidence="5 6">
    <name type="scientific">Macrococcus hajekii</name>
    <dbReference type="NCBI Taxonomy" id="198482"/>
    <lineage>
        <taxon>Bacteria</taxon>
        <taxon>Bacillati</taxon>
        <taxon>Bacillota</taxon>
        <taxon>Bacilli</taxon>
        <taxon>Bacillales</taxon>
        <taxon>Staphylococcaceae</taxon>
        <taxon>Macrococcus</taxon>
    </lineage>
</organism>
<keyword evidence="1" id="KW-1133">Transmembrane helix</keyword>
<keyword evidence="6" id="KW-1185">Reference proteome</keyword>
<feature type="transmembrane region" description="Helical" evidence="1">
    <location>
        <begin position="59"/>
        <end position="78"/>
    </location>
</feature>
<dbReference type="PANTHER" id="PTHR40038:SF1">
    <property type="entry name" value="MEMBRANE-ASSOCIATED PROTEIN TCAA"/>
    <property type="match status" value="1"/>
</dbReference>
<keyword evidence="1" id="KW-0472">Membrane</keyword>
<name>A0A4R6BLG4_9STAP</name>
<evidence type="ECO:0000313" key="5">
    <source>
        <dbReference type="EMBL" id="TDM02538.1"/>
    </source>
</evidence>
<dbReference type="InterPro" id="IPR054530">
    <property type="entry name" value="TcaA_4th"/>
</dbReference>
<dbReference type="InterPro" id="IPR054529">
    <property type="entry name" value="TcaA_2nd"/>
</dbReference>
<gene>
    <name evidence="5" type="ORF">ERX37_00125</name>
</gene>
<dbReference type="EMBL" id="SCWE01000001">
    <property type="protein sequence ID" value="TDM02538.1"/>
    <property type="molecule type" value="Genomic_DNA"/>
</dbReference>
<feature type="domain" description="TcaA second" evidence="3">
    <location>
        <begin position="87"/>
        <end position="183"/>
    </location>
</feature>
<dbReference type="RefSeq" id="WP_133428626.1">
    <property type="nucleotide sequence ID" value="NZ_BMCC01000002.1"/>
</dbReference>
<dbReference type="OrthoDB" id="2416352at2"/>
<feature type="domain" description="TcaA 4th" evidence="4">
    <location>
        <begin position="261"/>
        <end position="332"/>
    </location>
</feature>
<sequence>MKFCKNCGAELKEGQKVCTKCGTPVEDLTATSTTAAETTTYTTPVHKEPKQPMPKRTKIILLASLLGLLLLFGVYKLLESQYSVVGQANKITQAINEENADKLKGLVESENKAISKDEAAAFIKYIKATDNGNQFTYDLKSQVDTLNRFNQFSTEIYANNEKALTLSKDGKALGLFKKYQFDVPKKNISYYANDDSTLQFKHNDKDQIIKNVSSEEAELGHFVLGDYEIPATKKINDKSFKGNLNIKMSNDNEVTEDFNLGYITVNLTNAYGLSTDSINYFADGKEVNLNNDTNKIGPFDTDKEVKVHAETDIDGKNFKSSTQAVKVTKDADANLADIEFDEDEMQNYVSDNREKEALKEEERSDRRNIDVTSEQFFMDYMKGPHLDEFKSVKVGMTKDEAEDLLGSDSSYIDTSKDNLRRCGNFGIEYTDDDKVKNILIVPDDYMDIDYDELNEHYGKPMYNDTDEDGHKRYYMDGNMNNGFVIVILMDDNGYIDYMYQKPEESSDPWRQ</sequence>
<dbReference type="Pfam" id="PF22813">
    <property type="entry name" value="TcaA_2nd"/>
    <property type="match status" value="1"/>
</dbReference>
<feature type="domain" description="Zinc-ribbon" evidence="2">
    <location>
        <begin position="3"/>
        <end position="25"/>
    </location>
</feature>
<evidence type="ECO:0000259" key="3">
    <source>
        <dbReference type="Pfam" id="PF22813"/>
    </source>
</evidence>
<keyword evidence="1" id="KW-0812">Transmembrane</keyword>
<dbReference type="Pfam" id="PF22820">
    <property type="entry name" value="TcaA_3rd_4th"/>
    <property type="match status" value="1"/>
</dbReference>
<evidence type="ECO:0000256" key="1">
    <source>
        <dbReference type="SAM" id="Phobius"/>
    </source>
</evidence>
<protein>
    <submittedName>
        <fullName evidence="5">Zinc-ribbon domain-containing protein</fullName>
    </submittedName>
</protein>
<dbReference type="PANTHER" id="PTHR40038">
    <property type="entry name" value="MEMBRANE-ASSOCIATED PROTEIN TCAA"/>
    <property type="match status" value="1"/>
</dbReference>
<evidence type="ECO:0000259" key="2">
    <source>
        <dbReference type="Pfam" id="PF13240"/>
    </source>
</evidence>
<proteinExistence type="predicted"/>
<dbReference type="Pfam" id="PF13240">
    <property type="entry name" value="Zn_Ribbon_1"/>
    <property type="match status" value="1"/>
</dbReference>
<comment type="caution">
    <text evidence="5">The sequence shown here is derived from an EMBL/GenBank/DDBJ whole genome shotgun (WGS) entry which is preliminary data.</text>
</comment>
<dbReference type="GO" id="GO:0005886">
    <property type="term" value="C:plasma membrane"/>
    <property type="evidence" value="ECO:0007669"/>
    <property type="project" value="UniProtKB-SubCell"/>
</dbReference>
<evidence type="ECO:0000259" key="4">
    <source>
        <dbReference type="Pfam" id="PF22820"/>
    </source>
</evidence>
<dbReference type="AlphaFoldDB" id="A0A4R6BLG4"/>
<evidence type="ECO:0000313" key="6">
    <source>
        <dbReference type="Proteomes" id="UP000295328"/>
    </source>
</evidence>